<evidence type="ECO:0000256" key="1">
    <source>
        <dbReference type="SAM" id="MobiDB-lite"/>
    </source>
</evidence>
<feature type="region of interest" description="Disordered" evidence="1">
    <location>
        <begin position="289"/>
        <end position="316"/>
    </location>
</feature>
<protein>
    <submittedName>
        <fullName evidence="2">(pine wood nematode) hypothetical protein</fullName>
    </submittedName>
</protein>
<dbReference type="WBParaSite" id="BXY_1593000.1">
    <property type="protein sequence ID" value="BXY_1593000.1"/>
    <property type="gene ID" value="BXY_1593000"/>
</dbReference>
<reference evidence="3" key="2">
    <citation type="submission" date="2020-08" db="EMBL/GenBank/DDBJ databases">
        <authorList>
            <person name="Kikuchi T."/>
        </authorList>
    </citation>
    <scope>NUCLEOTIDE SEQUENCE</scope>
    <source>
        <strain evidence="2">Ka4C1</strain>
    </source>
</reference>
<dbReference type="Proteomes" id="UP000659654">
    <property type="component" value="Unassembled WGS sequence"/>
</dbReference>
<proteinExistence type="predicted"/>
<evidence type="ECO:0000313" key="3">
    <source>
        <dbReference type="EMBL" id="CAG9097778.1"/>
    </source>
</evidence>
<feature type="region of interest" description="Disordered" evidence="1">
    <location>
        <begin position="221"/>
        <end position="246"/>
    </location>
</feature>
<keyword evidence="5" id="KW-1185">Reference proteome</keyword>
<sequence>MDNVSDELNAISLALRHTEALRKQLQALYDQKKRQKNEAEKAKEVKKPEEEMGEFVESELSEDEYSPEKNDFEELDTFEVKNGKVDKSENSDNATSHNLDVPPEFTFNSNSQSMIRSQKMDQEVSYGRSYVPPQKQGQYDFSDFDCQKVLELINSRCSTMAQKSGHGQNKAKEPEEEPIITKYDEASDSDDEFAQELNARRLKAYHEALYGDPSKKTSYRTVKIDELPKEPEEKEESAEEEIYDTQEYPRGKRVQVGWIDDGYEDTYVDDFDFTADIDEANRYFGIPKNGKWSPEKKKDANPTETDAEEVKAPEEPKVDDTLKELPKSGTQAVQNQSHVPSFTQGPSAVATPCSPAESTADNIVFEGPFRRFTVITRDGDRDILKREMDEGKIRLRLAISGTYIEVFQDNRRISRNIIDKHFSWELKNNPGEISWSFYNHLKEQTVFFSVKFSLADDIKAFFNGVQQALRTLVPSEIPICKFVENCVLHVLIADANEMSYNNTKVEVFADEMGRNAYINFTVSPETSLKFLMNQDFAPYKNENSVLFRAQEESLKKEILYCCKFEQEASAKTFHDFILTYHAGPASDEQSE</sequence>
<reference evidence="6" key="1">
    <citation type="submission" date="2016-11" db="UniProtKB">
        <authorList>
            <consortium name="WormBaseParasite"/>
        </authorList>
    </citation>
    <scope>IDENTIFICATION</scope>
</reference>
<dbReference type="AlphaFoldDB" id="A0A1I7SSB3"/>
<name>A0A1I7SSB3_BURXY</name>
<organism evidence="4 6">
    <name type="scientific">Bursaphelenchus xylophilus</name>
    <name type="common">Pinewood nematode worm</name>
    <name type="synonym">Aphelenchoides xylophilus</name>
    <dbReference type="NCBI Taxonomy" id="6326"/>
    <lineage>
        <taxon>Eukaryota</taxon>
        <taxon>Metazoa</taxon>
        <taxon>Ecdysozoa</taxon>
        <taxon>Nematoda</taxon>
        <taxon>Chromadorea</taxon>
        <taxon>Rhabditida</taxon>
        <taxon>Tylenchina</taxon>
        <taxon>Tylenchomorpha</taxon>
        <taxon>Aphelenchoidea</taxon>
        <taxon>Aphelenchoididae</taxon>
        <taxon>Bursaphelenchus</taxon>
    </lineage>
</organism>
<feature type="compositionally biased region" description="Basic and acidic residues" evidence="1">
    <location>
        <begin position="66"/>
        <end position="90"/>
    </location>
</feature>
<feature type="compositionally biased region" description="Acidic residues" evidence="1">
    <location>
        <begin position="233"/>
        <end position="244"/>
    </location>
</feature>
<feature type="compositionally biased region" description="Acidic residues" evidence="1">
    <location>
        <begin position="51"/>
        <end position="65"/>
    </location>
</feature>
<evidence type="ECO:0000313" key="4">
    <source>
        <dbReference type="Proteomes" id="UP000095284"/>
    </source>
</evidence>
<evidence type="ECO:0000313" key="6">
    <source>
        <dbReference type="WBParaSite" id="BXY_1593000.1"/>
    </source>
</evidence>
<gene>
    <name evidence="2" type="ORF">BXYJ_LOCUS4172</name>
</gene>
<feature type="compositionally biased region" description="Basic and acidic residues" evidence="1">
    <location>
        <begin position="222"/>
        <end position="232"/>
    </location>
</feature>
<dbReference type="Proteomes" id="UP000582659">
    <property type="component" value="Unassembled WGS sequence"/>
</dbReference>
<dbReference type="EMBL" id="CAJFDI010000002">
    <property type="protein sequence ID" value="CAD5215723.1"/>
    <property type="molecule type" value="Genomic_DNA"/>
</dbReference>
<accession>A0A1I7SSB3</accession>
<feature type="compositionally biased region" description="Polar residues" evidence="1">
    <location>
        <begin position="106"/>
        <end position="116"/>
    </location>
</feature>
<dbReference type="Proteomes" id="UP000095284">
    <property type="component" value="Unplaced"/>
</dbReference>
<evidence type="ECO:0000313" key="5">
    <source>
        <dbReference type="Proteomes" id="UP000659654"/>
    </source>
</evidence>
<feature type="region of interest" description="Disordered" evidence="1">
    <location>
        <begin position="31"/>
        <end position="138"/>
    </location>
</feature>
<evidence type="ECO:0000313" key="2">
    <source>
        <dbReference type="EMBL" id="CAD5215723.1"/>
    </source>
</evidence>
<dbReference type="EMBL" id="CAJFCV020000002">
    <property type="protein sequence ID" value="CAG9097778.1"/>
    <property type="molecule type" value="Genomic_DNA"/>
</dbReference>
<feature type="compositionally biased region" description="Basic and acidic residues" evidence="1">
    <location>
        <begin position="31"/>
        <end position="50"/>
    </location>
</feature>